<evidence type="ECO:0000313" key="7">
    <source>
        <dbReference type="Proteomes" id="UP000887568"/>
    </source>
</evidence>
<name>A0A914AMJ4_PATMI</name>
<dbReference type="Proteomes" id="UP000887568">
    <property type="component" value="Unplaced"/>
</dbReference>
<dbReference type="Pfam" id="PF12923">
    <property type="entry name" value="RRP7"/>
    <property type="match status" value="1"/>
</dbReference>
<dbReference type="GeneID" id="119735569"/>
<organism evidence="6 7">
    <name type="scientific">Patiria miniata</name>
    <name type="common">Bat star</name>
    <name type="synonym">Asterina miniata</name>
    <dbReference type="NCBI Taxonomy" id="46514"/>
    <lineage>
        <taxon>Eukaryota</taxon>
        <taxon>Metazoa</taxon>
        <taxon>Echinodermata</taxon>
        <taxon>Eleutherozoa</taxon>
        <taxon>Asterozoa</taxon>
        <taxon>Asteroidea</taxon>
        <taxon>Valvatacea</taxon>
        <taxon>Valvatida</taxon>
        <taxon>Asterinidae</taxon>
        <taxon>Patiria</taxon>
    </lineage>
</organism>
<evidence type="ECO:0000313" key="6">
    <source>
        <dbReference type="EnsemblMetazoa" id="XP_038065255.1"/>
    </source>
</evidence>
<feature type="domain" description="RRM" evidence="5">
    <location>
        <begin position="45"/>
        <end position="128"/>
    </location>
</feature>
<dbReference type="GO" id="GO:0032545">
    <property type="term" value="C:CURI complex"/>
    <property type="evidence" value="ECO:0007669"/>
    <property type="project" value="TreeGrafter"/>
</dbReference>
<dbReference type="InterPro" id="IPR024326">
    <property type="entry name" value="RRP7_C"/>
</dbReference>
<dbReference type="GO" id="GO:0000028">
    <property type="term" value="P:ribosomal small subunit assembly"/>
    <property type="evidence" value="ECO:0007669"/>
    <property type="project" value="TreeGrafter"/>
</dbReference>
<dbReference type="Pfam" id="PF17799">
    <property type="entry name" value="RRM_Rrp7"/>
    <property type="match status" value="1"/>
</dbReference>
<dbReference type="PANTHER" id="PTHR13191">
    <property type="entry name" value="RIBOSOMAL RNA PROCESSING PROTEIN 7-RELATED"/>
    <property type="match status" value="1"/>
</dbReference>
<proteinExistence type="inferred from homology"/>
<dbReference type="PANTHER" id="PTHR13191:SF0">
    <property type="entry name" value="RIBOSOMAL RNA-PROCESSING PROTEIN 7 HOMOLOG A-RELATED"/>
    <property type="match status" value="1"/>
</dbReference>
<protein>
    <recommendedName>
        <fullName evidence="5">RRM domain-containing protein</fullName>
    </recommendedName>
</protein>
<dbReference type="InterPro" id="IPR035979">
    <property type="entry name" value="RBD_domain_sf"/>
</dbReference>
<dbReference type="RefSeq" id="XP_038065255.1">
    <property type="nucleotide sequence ID" value="XM_038209327.1"/>
</dbReference>
<dbReference type="InterPro" id="IPR034890">
    <property type="entry name" value="Rrp7A_RRM"/>
</dbReference>
<evidence type="ECO:0000256" key="2">
    <source>
        <dbReference type="PROSITE-ProRule" id="PRU00176"/>
    </source>
</evidence>
<dbReference type="Gene3D" id="6.10.250.1770">
    <property type="match status" value="1"/>
</dbReference>
<dbReference type="SUPFAM" id="SSF54928">
    <property type="entry name" value="RNA-binding domain, RBD"/>
    <property type="match status" value="1"/>
</dbReference>
<dbReference type="CDD" id="cd12951">
    <property type="entry name" value="RRP7_Rrp7A"/>
    <property type="match status" value="1"/>
</dbReference>
<keyword evidence="3" id="KW-0175">Coiled coil</keyword>
<dbReference type="GO" id="GO:0034456">
    <property type="term" value="C:UTP-C complex"/>
    <property type="evidence" value="ECO:0007669"/>
    <property type="project" value="TreeGrafter"/>
</dbReference>
<evidence type="ECO:0000256" key="1">
    <source>
        <dbReference type="ARBA" id="ARBA00006110"/>
    </source>
</evidence>
<keyword evidence="7" id="KW-1185">Reference proteome</keyword>
<evidence type="ECO:0000259" key="5">
    <source>
        <dbReference type="PROSITE" id="PS50102"/>
    </source>
</evidence>
<dbReference type="PROSITE" id="PS50102">
    <property type="entry name" value="RRM"/>
    <property type="match status" value="1"/>
</dbReference>
<comment type="similarity">
    <text evidence="1">Belongs to the RRP7 family.</text>
</comment>
<sequence length="270" mass="31408">MTHPSSVAGFTVLPIRFSSKSKAGHFLYYREHRVRDEDATKPASRTLFVVNVPPYCNQECLERLFGHCGKIESVFLQEKPTSSNPSDKHSKYFTSTEHTQGFQFAFVVFQKSSSIPKAKQLPSKFAEPFVLSTVDKPIPTGYKKWCSQYSTARPDVGDLQKEIDEFMQEHDTSVQEEEEKAKEQEGVPDEEGWITVTRKSAKPAVARTEKNQRRLRAKERKKREKTELLNFYTFQMRESKREHIAELRKKFEEDKQKIAQMKAARKFKPF</sequence>
<dbReference type="AlphaFoldDB" id="A0A914AMJ4"/>
<dbReference type="OMA" id="GIHKWIA"/>
<evidence type="ECO:0000256" key="3">
    <source>
        <dbReference type="SAM" id="Coils"/>
    </source>
</evidence>
<reference evidence="6" key="1">
    <citation type="submission" date="2022-11" db="UniProtKB">
        <authorList>
            <consortium name="EnsemblMetazoa"/>
        </authorList>
    </citation>
    <scope>IDENTIFICATION</scope>
</reference>
<dbReference type="InterPro" id="IPR012677">
    <property type="entry name" value="Nucleotide-bd_a/b_plait_sf"/>
</dbReference>
<dbReference type="InterPro" id="IPR000504">
    <property type="entry name" value="RRM_dom"/>
</dbReference>
<feature type="coiled-coil region" evidence="3">
    <location>
        <begin position="237"/>
        <end position="264"/>
    </location>
</feature>
<dbReference type="EnsemblMetazoa" id="XM_038209327.1">
    <property type="protein sequence ID" value="XP_038065255.1"/>
    <property type="gene ID" value="LOC119735569"/>
</dbReference>
<keyword evidence="2" id="KW-0694">RNA-binding</keyword>
<dbReference type="Gene3D" id="3.30.70.330">
    <property type="match status" value="1"/>
</dbReference>
<evidence type="ECO:0000256" key="4">
    <source>
        <dbReference type="SAM" id="MobiDB-lite"/>
    </source>
</evidence>
<dbReference type="GO" id="GO:0003723">
    <property type="term" value="F:RNA binding"/>
    <property type="evidence" value="ECO:0007669"/>
    <property type="project" value="UniProtKB-UniRule"/>
</dbReference>
<feature type="region of interest" description="Disordered" evidence="4">
    <location>
        <begin position="199"/>
        <end position="222"/>
    </location>
</feature>
<dbReference type="OrthoDB" id="5390at2759"/>
<dbReference type="InterPro" id="IPR040447">
    <property type="entry name" value="RRM_Rrp7"/>
</dbReference>
<dbReference type="GO" id="GO:0006364">
    <property type="term" value="P:rRNA processing"/>
    <property type="evidence" value="ECO:0007669"/>
    <property type="project" value="TreeGrafter"/>
</dbReference>
<feature type="compositionally biased region" description="Basic residues" evidence="4">
    <location>
        <begin position="213"/>
        <end position="222"/>
    </location>
</feature>
<dbReference type="InterPro" id="IPR040446">
    <property type="entry name" value="RRP7"/>
</dbReference>
<accession>A0A914AMJ4</accession>
<dbReference type="CDD" id="cd12294">
    <property type="entry name" value="RRM_Rrp7A"/>
    <property type="match status" value="1"/>
</dbReference>